<keyword evidence="3" id="KW-1185">Reference proteome</keyword>
<organism evidence="2 3">
    <name type="scientific">Knipowitschia caucasica</name>
    <name type="common">Caucasian dwarf goby</name>
    <name type="synonym">Pomatoschistus caucasicus</name>
    <dbReference type="NCBI Taxonomy" id="637954"/>
    <lineage>
        <taxon>Eukaryota</taxon>
        <taxon>Metazoa</taxon>
        <taxon>Chordata</taxon>
        <taxon>Craniata</taxon>
        <taxon>Vertebrata</taxon>
        <taxon>Euteleostomi</taxon>
        <taxon>Actinopterygii</taxon>
        <taxon>Neopterygii</taxon>
        <taxon>Teleostei</taxon>
        <taxon>Neoteleostei</taxon>
        <taxon>Acanthomorphata</taxon>
        <taxon>Gobiaria</taxon>
        <taxon>Gobiiformes</taxon>
        <taxon>Gobioidei</taxon>
        <taxon>Gobiidae</taxon>
        <taxon>Gobiinae</taxon>
        <taxon>Knipowitschia</taxon>
    </lineage>
</organism>
<feature type="region of interest" description="Disordered" evidence="1">
    <location>
        <begin position="108"/>
        <end position="130"/>
    </location>
</feature>
<reference evidence="2 3" key="1">
    <citation type="submission" date="2024-04" db="EMBL/GenBank/DDBJ databases">
        <authorList>
            <person name="Waldvogel A.-M."/>
            <person name="Schoenle A."/>
        </authorList>
    </citation>
    <scope>NUCLEOTIDE SEQUENCE [LARGE SCALE GENOMIC DNA]</scope>
</reference>
<sequence length="204" mass="22219">MPCSASPKKRKKTKISLGRNVCSSRGSYTPYPFVDVLGPNPVSPPVSAPASQERGEKQRLPAQTENRASLFPPLPLLSVLGDGQVQEGSTHTAGRLCAMAAPIDTRRNNPSLQRHRRRGPSSAGPQETITELPFTSRPDWLHRALLTRMPYVSTQPTDANKWHFPPNTQAFPITHSTEHHQSGRHSFEVSGSVSDGCAGQHVCG</sequence>
<dbReference type="EMBL" id="OZ035842">
    <property type="protein sequence ID" value="CAL1595040.1"/>
    <property type="molecule type" value="Genomic_DNA"/>
</dbReference>
<feature type="region of interest" description="Disordered" evidence="1">
    <location>
        <begin position="37"/>
        <end position="65"/>
    </location>
</feature>
<dbReference type="AlphaFoldDB" id="A0AAV2KY91"/>
<gene>
    <name evidence="2" type="ORF">KC01_LOCUS23920</name>
</gene>
<evidence type="ECO:0000313" key="3">
    <source>
        <dbReference type="Proteomes" id="UP001497482"/>
    </source>
</evidence>
<dbReference type="Proteomes" id="UP001497482">
    <property type="component" value="Chromosome 20"/>
</dbReference>
<evidence type="ECO:0000256" key="1">
    <source>
        <dbReference type="SAM" id="MobiDB-lite"/>
    </source>
</evidence>
<protein>
    <submittedName>
        <fullName evidence="2">Uncharacterized protein</fullName>
    </submittedName>
</protein>
<evidence type="ECO:0000313" key="2">
    <source>
        <dbReference type="EMBL" id="CAL1595040.1"/>
    </source>
</evidence>
<proteinExistence type="predicted"/>
<accession>A0AAV2KY91</accession>
<name>A0AAV2KY91_KNICA</name>